<dbReference type="InterPro" id="IPR014086">
    <property type="entry name" value="AtzD/Barbiturase"/>
</dbReference>
<keyword evidence="4" id="KW-1185">Reference proteome</keyword>
<reference evidence="3 4" key="1">
    <citation type="submission" date="2019-06" db="EMBL/GenBank/DDBJ databases">
        <title>Whole genome shotgun sequence of Glutamicibacter uratoxydans NBRC 15515.</title>
        <authorList>
            <person name="Hosoyama A."/>
            <person name="Uohara A."/>
            <person name="Ohji S."/>
            <person name="Ichikawa N."/>
        </authorList>
    </citation>
    <scope>NUCLEOTIDE SEQUENCE [LARGE SCALE GENOMIC DNA]</scope>
    <source>
        <strain evidence="3 4">NBRC 15515</strain>
    </source>
</reference>
<evidence type="ECO:0000256" key="1">
    <source>
        <dbReference type="ARBA" id="ARBA00010947"/>
    </source>
</evidence>
<dbReference type="InterPro" id="IPR043008">
    <property type="entry name" value="AtzD/Barbiturase_RUA"/>
</dbReference>
<evidence type="ECO:0000256" key="2">
    <source>
        <dbReference type="ARBA" id="ARBA00022801"/>
    </source>
</evidence>
<dbReference type="Gene3D" id="3.30.1330.160">
    <property type="entry name" value="Cyanuric acid hydrolase/Barbituras, RU C"/>
    <property type="match status" value="1"/>
</dbReference>
<dbReference type="AlphaFoldDB" id="A0A4Y4DRI8"/>
<accession>A0A4Y4DRI8</accession>
<sequence>MLVSDVTPAGQPTAIDIFTAPLEHESDTTVLSQLISDGVIDPAQIVAVTGKVEGNTPGENSRGNAMDAVRRLLTGAAKLPEEHVAQIPFVLSSGGVGILSPHLAVYTRSPWEGPVGESRLVLGTALSDPILPEWVGRRQTVEQVAATVHRAAQQAGIAPEDAEYVLTKNRGVSAADIQEAAARGVRIEPFDRAHATAQTTGGAALGIAVATGAIAMPDESAIGFDGSLYSPVASCSAGNENERSQVVLLGNSAAAGGSLRVGHAVMHDLLDITALHRALRSAGMDIADGAILSPAQRARVKALYVKVGTPIEGRLRGRRQVHQGQNPAYFNELKAAVAGAYSVFMQDTIMYISNAAFHQGPEGGGTVAAIVSQR</sequence>
<keyword evidence="2 3" id="KW-0378">Hydrolase</keyword>
<evidence type="ECO:0000313" key="3">
    <source>
        <dbReference type="EMBL" id="GED05988.1"/>
    </source>
</evidence>
<organism evidence="3 4">
    <name type="scientific">Glutamicibacter uratoxydans</name>
    <name type="common">Arthrobacter uratoxydans</name>
    <dbReference type="NCBI Taxonomy" id="43667"/>
    <lineage>
        <taxon>Bacteria</taxon>
        <taxon>Bacillati</taxon>
        <taxon>Actinomycetota</taxon>
        <taxon>Actinomycetes</taxon>
        <taxon>Micrococcales</taxon>
        <taxon>Micrococcaceae</taxon>
        <taxon>Glutamicibacter</taxon>
    </lineage>
</organism>
<evidence type="ECO:0000313" key="4">
    <source>
        <dbReference type="Proteomes" id="UP000316612"/>
    </source>
</evidence>
<dbReference type="GO" id="GO:0016812">
    <property type="term" value="F:hydrolase activity, acting on carbon-nitrogen (but not peptide) bonds, in cyclic amides"/>
    <property type="evidence" value="ECO:0007669"/>
    <property type="project" value="InterPro"/>
</dbReference>
<dbReference type="Pfam" id="PF09663">
    <property type="entry name" value="Amido_AtzD_TrzD"/>
    <property type="match status" value="1"/>
</dbReference>
<comment type="similarity">
    <text evidence="1">Belongs to the cyclic amide hydrolase (CyAH) family.</text>
</comment>
<dbReference type="NCBIfam" id="TIGR02714">
    <property type="entry name" value="amido_AtzD_TrzD"/>
    <property type="match status" value="1"/>
</dbReference>
<protein>
    <submittedName>
        <fullName evidence="3">Cyanuric acid amidohydrolase</fullName>
    </submittedName>
</protein>
<dbReference type="Gene3D" id="3.30.1330.180">
    <property type="entry name" value="Cyanuric acid hydrolase/Barbiturase, RU B"/>
    <property type="match status" value="1"/>
</dbReference>
<dbReference type="Gene3D" id="3.30.1330.170">
    <property type="entry name" value="Cyanuric acid hydrolase/Barbiturase, RU A"/>
    <property type="match status" value="1"/>
</dbReference>
<dbReference type="InterPro" id="IPR043007">
    <property type="entry name" value="AtzD/Barbiturase_RUC"/>
</dbReference>
<proteinExistence type="inferred from homology"/>
<name>A0A4Y4DRI8_GLUUR</name>
<comment type="caution">
    <text evidence="3">The sequence shown here is derived from an EMBL/GenBank/DDBJ whole genome shotgun (WGS) entry which is preliminary data.</text>
</comment>
<dbReference type="Proteomes" id="UP000316612">
    <property type="component" value="Unassembled WGS sequence"/>
</dbReference>
<dbReference type="EMBL" id="BJNY01000007">
    <property type="protein sequence ID" value="GED05988.1"/>
    <property type="molecule type" value="Genomic_DNA"/>
</dbReference>
<gene>
    <name evidence="3" type="ORF">AUR04nite_15200</name>
</gene>
<dbReference type="InterPro" id="IPR043006">
    <property type="entry name" value="AtzD/Barbiturase_RUB"/>
</dbReference>